<evidence type="ECO:0000313" key="12">
    <source>
        <dbReference type="Proteomes" id="UP000224854"/>
    </source>
</evidence>
<dbReference type="PANTHER" id="PTHR19139">
    <property type="entry name" value="AQUAPORIN TRANSPORTER"/>
    <property type="match status" value="1"/>
</dbReference>
<sequence length="318" mass="34011">MSVSHAHYPPTPTVHIRENDMVHDMARPHALPSNLRNNVTAVIGEFCGTFMFLLLSFIGAQTALSTNSPVDATAPLMPFSLLYIAASFGAAIAVNVWIFFRVSGGMFNPAVTLGLVLVGAVKPLRGVMVFVAQLAAGIAAAAVVDGLLPGPLTVANKLSNGTSIVQGVFLEMFLTAQLVLCVYMLAVEKHRATFLAPLGIGMSVFIAHIALTNYTGTSINPARSFGPAVISGFVGYHWIYWLGPLMGSLLAFVVYSLLKWLDYTTANPGQDDDDLERASRAALIDVLAERRSTIMSEGGQVNLVLREPKPEDIGQSHV</sequence>
<dbReference type="Pfam" id="PF00230">
    <property type="entry name" value="MIP"/>
    <property type="match status" value="1"/>
</dbReference>
<comment type="subcellular location">
    <subcellularLocation>
        <location evidence="1">Membrane</location>
        <topology evidence="1">Multi-pass membrane protein</topology>
    </subcellularLocation>
</comment>
<evidence type="ECO:0000256" key="1">
    <source>
        <dbReference type="ARBA" id="ARBA00004141"/>
    </source>
</evidence>
<organism evidence="11 12">
    <name type="scientific">Ophiocordyceps australis</name>
    <dbReference type="NCBI Taxonomy" id="1399860"/>
    <lineage>
        <taxon>Eukaryota</taxon>
        <taxon>Fungi</taxon>
        <taxon>Dikarya</taxon>
        <taxon>Ascomycota</taxon>
        <taxon>Pezizomycotina</taxon>
        <taxon>Sordariomycetes</taxon>
        <taxon>Hypocreomycetidae</taxon>
        <taxon>Hypocreales</taxon>
        <taxon>Ophiocordycipitaceae</taxon>
        <taxon>Ophiocordyceps</taxon>
    </lineage>
</organism>
<feature type="transmembrane region" description="Helical" evidence="10">
    <location>
        <begin position="128"/>
        <end position="148"/>
    </location>
</feature>
<keyword evidence="6 10" id="KW-1133">Transmembrane helix</keyword>
<dbReference type="InterPro" id="IPR023271">
    <property type="entry name" value="Aquaporin-like"/>
</dbReference>
<dbReference type="EMBL" id="NJEU01000421">
    <property type="protein sequence ID" value="PHH74608.1"/>
    <property type="molecule type" value="Genomic_DNA"/>
</dbReference>
<keyword evidence="5" id="KW-0677">Repeat</keyword>
<proteinExistence type="inferred from homology"/>
<feature type="transmembrane region" description="Helical" evidence="10">
    <location>
        <begin position="168"/>
        <end position="187"/>
    </location>
</feature>
<accession>A0A2C5Y968</accession>
<comment type="catalytic activity">
    <reaction evidence="8">
        <text>H2O(in) = H2O(out)</text>
        <dbReference type="Rhea" id="RHEA:29667"/>
        <dbReference type="ChEBI" id="CHEBI:15377"/>
    </reaction>
</comment>
<evidence type="ECO:0000256" key="5">
    <source>
        <dbReference type="ARBA" id="ARBA00022737"/>
    </source>
</evidence>
<evidence type="ECO:0000313" key="11">
    <source>
        <dbReference type="EMBL" id="PHH74608.1"/>
    </source>
</evidence>
<gene>
    <name evidence="11" type="ORF">CDD82_4869</name>
</gene>
<comment type="similarity">
    <text evidence="2 9">Belongs to the MIP/aquaporin (TC 1.A.8) family.</text>
</comment>
<dbReference type="AlphaFoldDB" id="A0A2C5Y968"/>
<feature type="transmembrane region" description="Helical" evidence="10">
    <location>
        <begin position="39"/>
        <end position="60"/>
    </location>
</feature>
<dbReference type="InterPro" id="IPR034294">
    <property type="entry name" value="Aquaporin_transptr"/>
</dbReference>
<evidence type="ECO:0000256" key="6">
    <source>
        <dbReference type="ARBA" id="ARBA00022989"/>
    </source>
</evidence>
<evidence type="ECO:0000256" key="10">
    <source>
        <dbReference type="SAM" id="Phobius"/>
    </source>
</evidence>
<evidence type="ECO:0000256" key="4">
    <source>
        <dbReference type="ARBA" id="ARBA00022692"/>
    </source>
</evidence>
<feature type="transmembrane region" description="Helical" evidence="10">
    <location>
        <begin position="106"/>
        <end position="121"/>
    </location>
</feature>
<dbReference type="GO" id="GO:0015250">
    <property type="term" value="F:water channel activity"/>
    <property type="evidence" value="ECO:0007669"/>
    <property type="project" value="TreeGrafter"/>
</dbReference>
<evidence type="ECO:0000256" key="8">
    <source>
        <dbReference type="ARBA" id="ARBA00034651"/>
    </source>
</evidence>
<dbReference type="PANTHER" id="PTHR19139:SF199">
    <property type="entry name" value="MIP17260P"/>
    <property type="match status" value="1"/>
</dbReference>
<feature type="transmembrane region" description="Helical" evidence="10">
    <location>
        <begin position="194"/>
        <end position="211"/>
    </location>
</feature>
<keyword evidence="12" id="KW-1185">Reference proteome</keyword>
<evidence type="ECO:0008006" key="13">
    <source>
        <dbReference type="Google" id="ProtNLM"/>
    </source>
</evidence>
<evidence type="ECO:0000256" key="2">
    <source>
        <dbReference type="ARBA" id="ARBA00006175"/>
    </source>
</evidence>
<dbReference type="Gene3D" id="1.20.1080.10">
    <property type="entry name" value="Glycerol uptake facilitator protein"/>
    <property type="match status" value="1"/>
</dbReference>
<dbReference type="FunFam" id="1.20.1080.10:FF:000014">
    <property type="entry name" value="Aquaporin 1"/>
    <property type="match status" value="1"/>
</dbReference>
<dbReference type="SUPFAM" id="SSF81338">
    <property type="entry name" value="Aquaporin-like"/>
    <property type="match status" value="1"/>
</dbReference>
<evidence type="ECO:0000256" key="7">
    <source>
        <dbReference type="ARBA" id="ARBA00023136"/>
    </source>
</evidence>
<comment type="caution">
    <text evidence="11">The sequence shown here is derived from an EMBL/GenBank/DDBJ whole genome shotgun (WGS) entry which is preliminary data.</text>
</comment>
<dbReference type="InterPro" id="IPR000425">
    <property type="entry name" value="MIP"/>
</dbReference>
<keyword evidence="7 10" id="KW-0472">Membrane</keyword>
<feature type="transmembrane region" description="Helical" evidence="10">
    <location>
        <begin position="81"/>
        <end position="100"/>
    </location>
</feature>
<evidence type="ECO:0000256" key="3">
    <source>
        <dbReference type="ARBA" id="ARBA00022448"/>
    </source>
</evidence>
<reference evidence="11 12" key="1">
    <citation type="submission" date="2017-06" db="EMBL/GenBank/DDBJ databases">
        <title>Ant-infecting Ophiocordyceps genomes reveal a high diversity of potential behavioral manipulation genes and a possible major role for enterotoxins.</title>
        <authorList>
            <person name="De Bekker C."/>
            <person name="Evans H.C."/>
            <person name="Brachmann A."/>
            <person name="Hughes D.P."/>
        </authorList>
    </citation>
    <scope>NUCLEOTIDE SEQUENCE [LARGE SCALE GENOMIC DNA]</scope>
    <source>
        <strain evidence="11 12">1348a</strain>
    </source>
</reference>
<feature type="transmembrane region" description="Helical" evidence="10">
    <location>
        <begin position="238"/>
        <end position="258"/>
    </location>
</feature>
<dbReference type="Proteomes" id="UP000224854">
    <property type="component" value="Unassembled WGS sequence"/>
</dbReference>
<dbReference type="PRINTS" id="PR00783">
    <property type="entry name" value="MINTRINSICP"/>
</dbReference>
<keyword evidence="4 9" id="KW-0812">Transmembrane</keyword>
<protein>
    <recommendedName>
        <fullName evidence="13">Aquaporin</fullName>
    </recommendedName>
</protein>
<evidence type="ECO:0000256" key="9">
    <source>
        <dbReference type="RuleBase" id="RU000477"/>
    </source>
</evidence>
<dbReference type="OrthoDB" id="3222at2759"/>
<keyword evidence="3 9" id="KW-0813">Transport</keyword>
<dbReference type="GO" id="GO:0005886">
    <property type="term" value="C:plasma membrane"/>
    <property type="evidence" value="ECO:0007669"/>
    <property type="project" value="TreeGrafter"/>
</dbReference>
<name>A0A2C5Y968_9HYPO</name>